<evidence type="ECO:0000256" key="2">
    <source>
        <dbReference type="ARBA" id="ARBA00022801"/>
    </source>
</evidence>
<evidence type="ECO:0000256" key="1">
    <source>
        <dbReference type="ARBA" id="ARBA00022723"/>
    </source>
</evidence>
<comment type="caution">
    <text evidence="4">The sequence shown here is derived from an EMBL/GenBank/DDBJ whole genome shotgun (WGS) entry which is preliminary data.</text>
</comment>
<reference evidence="4 5" key="2">
    <citation type="submission" date="2019-01" db="EMBL/GenBank/DDBJ databases">
        <title>Tautonia sociabilis, a novel thermotolerant planctomycete of Isosphaeraceae family, isolated from a 4000 m deep subterranean habitat.</title>
        <authorList>
            <person name="Kovaleva O.L."/>
            <person name="Elcheninov A.G."/>
            <person name="Van Heerden E."/>
            <person name="Toshchakov S.V."/>
            <person name="Novikov A."/>
            <person name="Bonch-Osmolovskaya E.A."/>
            <person name="Kublanov I.V."/>
        </authorList>
    </citation>
    <scope>NUCLEOTIDE SEQUENCE [LARGE SCALE GENOMIC DNA]</scope>
    <source>
        <strain evidence="4 5">GM2012</strain>
    </source>
</reference>
<dbReference type="InterPro" id="IPR002933">
    <property type="entry name" value="Peptidase_M20"/>
</dbReference>
<dbReference type="InterPro" id="IPR050072">
    <property type="entry name" value="Peptidase_M20A"/>
</dbReference>
<evidence type="ECO:0000259" key="3">
    <source>
        <dbReference type="Pfam" id="PF07687"/>
    </source>
</evidence>
<protein>
    <submittedName>
        <fullName evidence="4">M20 family peptidase</fullName>
    </submittedName>
</protein>
<dbReference type="GO" id="GO:0016787">
    <property type="term" value="F:hydrolase activity"/>
    <property type="evidence" value="ECO:0007669"/>
    <property type="project" value="UniProtKB-KW"/>
</dbReference>
<dbReference type="Proteomes" id="UP000280296">
    <property type="component" value="Unassembled WGS sequence"/>
</dbReference>
<keyword evidence="2" id="KW-0378">Hydrolase</keyword>
<dbReference type="Pfam" id="PF01546">
    <property type="entry name" value="Peptidase_M20"/>
    <property type="match status" value="1"/>
</dbReference>
<evidence type="ECO:0000313" key="4">
    <source>
        <dbReference type="EMBL" id="RUL83957.1"/>
    </source>
</evidence>
<dbReference type="EMBL" id="RYZH01000054">
    <property type="protein sequence ID" value="RUL83957.1"/>
    <property type="molecule type" value="Genomic_DNA"/>
</dbReference>
<gene>
    <name evidence="4" type="ORF">TsocGM_21280</name>
</gene>
<dbReference type="Gene3D" id="3.40.630.10">
    <property type="entry name" value="Zn peptidases"/>
    <property type="match status" value="1"/>
</dbReference>
<dbReference type="InterPro" id="IPR011650">
    <property type="entry name" value="Peptidase_M20_dimer"/>
</dbReference>
<dbReference type="SUPFAM" id="SSF53187">
    <property type="entry name" value="Zn-dependent exopeptidases"/>
    <property type="match status" value="1"/>
</dbReference>
<dbReference type="InterPro" id="IPR036264">
    <property type="entry name" value="Bact_exopeptidase_dim_dom"/>
</dbReference>
<dbReference type="GO" id="GO:0046872">
    <property type="term" value="F:metal ion binding"/>
    <property type="evidence" value="ECO:0007669"/>
    <property type="project" value="UniProtKB-KW"/>
</dbReference>
<evidence type="ECO:0000313" key="5">
    <source>
        <dbReference type="Proteomes" id="UP000280296"/>
    </source>
</evidence>
<dbReference type="Gene3D" id="3.30.70.360">
    <property type="match status" value="1"/>
</dbReference>
<name>A0A432MEL1_9BACT</name>
<accession>A0A432MEL1</accession>
<feature type="domain" description="Peptidase M20 dimerisation" evidence="3">
    <location>
        <begin position="189"/>
        <end position="297"/>
    </location>
</feature>
<dbReference type="RefSeq" id="WP_126727480.1">
    <property type="nucleotide sequence ID" value="NZ_RYZH01000054.1"/>
</dbReference>
<dbReference type="OrthoDB" id="9792335at2"/>
<organism evidence="4 5">
    <name type="scientific">Tautonia sociabilis</name>
    <dbReference type="NCBI Taxonomy" id="2080755"/>
    <lineage>
        <taxon>Bacteria</taxon>
        <taxon>Pseudomonadati</taxon>
        <taxon>Planctomycetota</taxon>
        <taxon>Planctomycetia</taxon>
        <taxon>Isosphaerales</taxon>
        <taxon>Isosphaeraceae</taxon>
        <taxon>Tautonia</taxon>
    </lineage>
</organism>
<proteinExistence type="predicted"/>
<keyword evidence="1" id="KW-0479">Metal-binding</keyword>
<dbReference type="AlphaFoldDB" id="A0A432MEL1"/>
<dbReference type="PANTHER" id="PTHR43808">
    <property type="entry name" value="ACETYLORNITHINE DEACETYLASE"/>
    <property type="match status" value="1"/>
</dbReference>
<dbReference type="SUPFAM" id="SSF55031">
    <property type="entry name" value="Bacterial exopeptidase dimerisation domain"/>
    <property type="match status" value="1"/>
</dbReference>
<dbReference type="Pfam" id="PF07687">
    <property type="entry name" value="M20_dimer"/>
    <property type="match status" value="1"/>
</dbReference>
<keyword evidence="5" id="KW-1185">Reference proteome</keyword>
<reference evidence="4 5" key="1">
    <citation type="submission" date="2018-12" db="EMBL/GenBank/DDBJ databases">
        <authorList>
            <person name="Toschakov S.V."/>
        </authorList>
    </citation>
    <scope>NUCLEOTIDE SEQUENCE [LARGE SCALE GENOMIC DNA]</scope>
    <source>
        <strain evidence="4 5">GM2012</strain>
    </source>
</reference>
<sequence length="400" mass="41952">MVGSDASGSIRERSDRIARHIDRARLLAIAERLISVPSPTGNAGGALDALAEFLTGEGIAVERPQADHPKAPAVVARLSAGAAGKTLQFDGHLDTVHLPFVPFGREGETITGSGSCDMKGGTAAAVEAMLAARDSGVLGGGSILLTAHDLHEAPWGFGTQFDRLISDGVVGDAVLIPEPLSGHLPVAGRGQACWKVTIRRDGPPVHEVMRPEGAPRVIAVGAELIRRLGELDARVAAEVDPVAGRSSAFVGQVHAGELYNQDPPTCWIEGTRRWVPGKDRHAIEAEFRSLLDELAAETGTAIEAEYQLVRDAFALNLEAQAVADFRLAYESIAGSPLPTGPKPFVDDGNSVWALAGVPAITHGPRSGGQHTTGEWASVDDLVRVAHTYALTAALFCPRGS</sequence>